<reference evidence="2 3" key="1">
    <citation type="journal article" date="2018" name="Plant J.">
        <title>Genome sequences of Chlorella sorokiniana UTEX 1602 and Micractinium conductrix SAG 241.80: implications to maltose excretion by a green alga.</title>
        <authorList>
            <person name="Arriola M.B."/>
            <person name="Velmurugan N."/>
            <person name="Zhang Y."/>
            <person name="Plunkett M.H."/>
            <person name="Hondzo H."/>
            <person name="Barney B.M."/>
        </authorList>
    </citation>
    <scope>NUCLEOTIDE SEQUENCE [LARGE SCALE GENOMIC DNA]</scope>
    <source>
        <strain evidence="2 3">SAG 241.80</strain>
    </source>
</reference>
<dbReference type="Proteomes" id="UP000239649">
    <property type="component" value="Unassembled WGS sequence"/>
</dbReference>
<accession>A0A2P6VFL8</accession>
<proteinExistence type="predicted"/>
<dbReference type="OrthoDB" id="509917at2759"/>
<protein>
    <submittedName>
        <fullName evidence="2">Uncharacterized protein</fullName>
    </submittedName>
</protein>
<organism evidence="2 3">
    <name type="scientific">Micractinium conductrix</name>
    <dbReference type="NCBI Taxonomy" id="554055"/>
    <lineage>
        <taxon>Eukaryota</taxon>
        <taxon>Viridiplantae</taxon>
        <taxon>Chlorophyta</taxon>
        <taxon>core chlorophytes</taxon>
        <taxon>Trebouxiophyceae</taxon>
        <taxon>Chlorellales</taxon>
        <taxon>Chlorellaceae</taxon>
        <taxon>Chlorella clade</taxon>
        <taxon>Micractinium</taxon>
    </lineage>
</organism>
<feature type="compositionally biased region" description="Low complexity" evidence="1">
    <location>
        <begin position="1"/>
        <end position="13"/>
    </location>
</feature>
<dbReference type="EMBL" id="LHPF02000009">
    <property type="protein sequence ID" value="PSC72882.1"/>
    <property type="molecule type" value="Genomic_DNA"/>
</dbReference>
<evidence type="ECO:0000256" key="1">
    <source>
        <dbReference type="SAM" id="MobiDB-lite"/>
    </source>
</evidence>
<name>A0A2P6VFL8_9CHLO</name>
<keyword evidence="3" id="KW-1185">Reference proteome</keyword>
<feature type="region of interest" description="Disordered" evidence="1">
    <location>
        <begin position="1"/>
        <end position="27"/>
    </location>
</feature>
<dbReference type="InterPro" id="IPR011990">
    <property type="entry name" value="TPR-like_helical_dom_sf"/>
</dbReference>
<gene>
    <name evidence="2" type="ORF">C2E20_4035</name>
</gene>
<dbReference type="SUPFAM" id="SSF48452">
    <property type="entry name" value="TPR-like"/>
    <property type="match status" value="1"/>
</dbReference>
<evidence type="ECO:0000313" key="3">
    <source>
        <dbReference type="Proteomes" id="UP000239649"/>
    </source>
</evidence>
<dbReference type="AlphaFoldDB" id="A0A2P6VFL8"/>
<evidence type="ECO:0000313" key="2">
    <source>
        <dbReference type="EMBL" id="PSC72882.1"/>
    </source>
</evidence>
<feature type="compositionally biased region" description="Basic and acidic residues" evidence="1">
    <location>
        <begin position="14"/>
        <end position="25"/>
    </location>
</feature>
<sequence>MQAALRAGQQLQQRAERRRGQEAADLHSQASAKYREALAAAGRDDPECLFGLAESLQEGAEATLAAAAQAPDGAQTAAAGAAAGARAVALLADSVAAYRRVVEDGEPRVDALVCAGNALSTWAEVCAWRDAAQAVQLLQQATESYQAALQREEDALTWSNLADALIQQAELCCEAGQGQAGGALFQEAMQAYHRACSLSDAADGDDVPGLLVNWGRGLLAMAQQAQELALAVSLLDEAARRLEQSAAFQRGSTDPLLALGDVLLERGEKLAAAGDGAGAAAALQRALSDGYHAARRISSSSPEAAVGEADVHVQLARLAMAAGNGEAAAEQWALAEAAYALALRQPTAFDWSERVTFATGSSSVGFSPDSQLLKGSGLFLLGAYGVRDAAASAATAAGTPFSFGSARWQPPGPVGGAASSVGVFENRLLGFDAHVPPAHKLPDLSKHVRGGKLRFKVTAPAKSTC</sequence>
<dbReference type="Gene3D" id="1.25.40.10">
    <property type="entry name" value="Tetratricopeptide repeat domain"/>
    <property type="match status" value="1"/>
</dbReference>
<comment type="caution">
    <text evidence="2">The sequence shown here is derived from an EMBL/GenBank/DDBJ whole genome shotgun (WGS) entry which is preliminary data.</text>
</comment>